<keyword evidence="1" id="KW-0001">2Fe-2S</keyword>
<proteinExistence type="predicted"/>
<feature type="domain" description="Rieske" evidence="7">
    <location>
        <begin position="8"/>
        <end position="110"/>
    </location>
</feature>
<dbReference type="EMBL" id="NSKD01000001">
    <property type="protein sequence ID" value="PAU81691.1"/>
    <property type="molecule type" value="Genomic_DNA"/>
</dbReference>
<dbReference type="CDD" id="cd03529">
    <property type="entry name" value="Rieske_NirD"/>
    <property type="match status" value="1"/>
</dbReference>
<keyword evidence="9" id="KW-1185">Reference proteome</keyword>
<reference evidence="8 9" key="1">
    <citation type="submission" date="2017-08" db="EMBL/GenBank/DDBJ databases">
        <title>Halovibrio sewagensis sp. nov., isolated from wastewater of high salinity.</title>
        <authorList>
            <person name="Dong X."/>
            <person name="Zhang G."/>
        </authorList>
    </citation>
    <scope>NUCLEOTIDE SEQUENCE [LARGE SCALE GENOMIC DNA]</scope>
    <source>
        <strain evidence="8 9">YL5-2</strain>
    </source>
</reference>
<dbReference type="NCBIfam" id="TIGR02378">
    <property type="entry name" value="nirD_assim_sml"/>
    <property type="match status" value="1"/>
</dbReference>
<keyword evidence="2" id="KW-0479">Metal-binding</keyword>
<keyword evidence="4" id="KW-0408">Iron</keyword>
<dbReference type="AlphaFoldDB" id="A0A2A2F809"/>
<evidence type="ECO:0000256" key="1">
    <source>
        <dbReference type="ARBA" id="ARBA00022714"/>
    </source>
</evidence>
<accession>A0A2A2F809</accession>
<keyword evidence="3" id="KW-0560">Oxidoreductase</keyword>
<organism evidence="8 9">
    <name type="scientific">Halovibrio salipaludis</name>
    <dbReference type="NCBI Taxonomy" id="2032626"/>
    <lineage>
        <taxon>Bacteria</taxon>
        <taxon>Pseudomonadati</taxon>
        <taxon>Pseudomonadota</taxon>
        <taxon>Gammaproteobacteria</taxon>
        <taxon>Oceanospirillales</taxon>
        <taxon>Halomonadaceae</taxon>
        <taxon>Halovibrio</taxon>
    </lineage>
</organism>
<dbReference type="PANTHER" id="PTHR40562:SF1">
    <property type="entry name" value="NITRITE REDUCTASE (NADH) SMALL SUBUNIT"/>
    <property type="match status" value="1"/>
</dbReference>
<evidence type="ECO:0000259" key="7">
    <source>
        <dbReference type="PROSITE" id="PS51296"/>
    </source>
</evidence>
<dbReference type="GO" id="GO:0042128">
    <property type="term" value="P:nitrate assimilation"/>
    <property type="evidence" value="ECO:0007669"/>
    <property type="project" value="UniProtKB-KW"/>
</dbReference>
<dbReference type="GO" id="GO:0051537">
    <property type="term" value="F:2 iron, 2 sulfur cluster binding"/>
    <property type="evidence" value="ECO:0007669"/>
    <property type="project" value="UniProtKB-KW"/>
</dbReference>
<dbReference type="InterPro" id="IPR017941">
    <property type="entry name" value="Rieske_2Fe-2S"/>
</dbReference>
<name>A0A2A2F809_9GAMM</name>
<comment type="caution">
    <text evidence="8">The sequence shown here is derived from an EMBL/GenBank/DDBJ whole genome shotgun (WGS) entry which is preliminary data.</text>
</comment>
<evidence type="ECO:0000256" key="5">
    <source>
        <dbReference type="ARBA" id="ARBA00023014"/>
    </source>
</evidence>
<dbReference type="SUPFAM" id="SSF50022">
    <property type="entry name" value="ISP domain"/>
    <property type="match status" value="1"/>
</dbReference>
<dbReference type="PROSITE" id="PS51300">
    <property type="entry name" value="NIRD"/>
    <property type="match status" value="1"/>
</dbReference>
<dbReference type="Pfam" id="PF13806">
    <property type="entry name" value="Rieske_2"/>
    <property type="match status" value="1"/>
</dbReference>
<sequence length="121" mass="13098">MTQQNEWTPVGSRADLVSGAGIGARVGDRQVAIFHIPELEQSLFAVDNYCPISGVNIIARGIVGDIQGEPVVATPLYKKHFSLVDGRCLEDDSHRLRTYAVRLEGDQLQLAPREQGQGAAA</sequence>
<dbReference type="InterPro" id="IPR017881">
    <property type="entry name" value="NirD"/>
</dbReference>
<gene>
    <name evidence="8" type="primary">nirD</name>
    <name evidence="8" type="ORF">CK501_00630</name>
</gene>
<keyword evidence="5" id="KW-0411">Iron-sulfur</keyword>
<protein>
    <submittedName>
        <fullName evidence="8">Nitrite reductase (NAD(P)H) small subunit</fullName>
    </submittedName>
</protein>
<evidence type="ECO:0000256" key="6">
    <source>
        <dbReference type="ARBA" id="ARBA00023063"/>
    </source>
</evidence>
<dbReference type="RefSeq" id="WP_095615795.1">
    <property type="nucleotide sequence ID" value="NZ_NSKD01000001.1"/>
</dbReference>
<dbReference type="InterPro" id="IPR036922">
    <property type="entry name" value="Rieske_2Fe-2S_sf"/>
</dbReference>
<evidence type="ECO:0000313" key="8">
    <source>
        <dbReference type="EMBL" id="PAU81691.1"/>
    </source>
</evidence>
<dbReference type="PROSITE" id="PS51296">
    <property type="entry name" value="RIESKE"/>
    <property type="match status" value="1"/>
</dbReference>
<dbReference type="GO" id="GO:0008942">
    <property type="term" value="F:nitrite reductase [NAD(P)H] activity"/>
    <property type="evidence" value="ECO:0007669"/>
    <property type="project" value="InterPro"/>
</dbReference>
<dbReference type="PANTHER" id="PTHR40562">
    <property type="match status" value="1"/>
</dbReference>
<dbReference type="Gene3D" id="2.102.10.10">
    <property type="entry name" value="Rieske [2Fe-2S] iron-sulphur domain"/>
    <property type="match status" value="1"/>
</dbReference>
<evidence type="ECO:0000256" key="3">
    <source>
        <dbReference type="ARBA" id="ARBA00023002"/>
    </source>
</evidence>
<evidence type="ECO:0000313" key="9">
    <source>
        <dbReference type="Proteomes" id="UP000218896"/>
    </source>
</evidence>
<dbReference type="GO" id="GO:0046872">
    <property type="term" value="F:metal ion binding"/>
    <property type="evidence" value="ECO:0007669"/>
    <property type="project" value="UniProtKB-KW"/>
</dbReference>
<dbReference type="InterPro" id="IPR012748">
    <property type="entry name" value="Rieske-like_NirD"/>
</dbReference>
<evidence type="ECO:0000256" key="2">
    <source>
        <dbReference type="ARBA" id="ARBA00022723"/>
    </source>
</evidence>
<dbReference type="Proteomes" id="UP000218896">
    <property type="component" value="Unassembled WGS sequence"/>
</dbReference>
<dbReference type="OrthoDB" id="516687at2"/>
<evidence type="ECO:0000256" key="4">
    <source>
        <dbReference type="ARBA" id="ARBA00023004"/>
    </source>
</evidence>
<keyword evidence="6" id="KW-0534">Nitrate assimilation</keyword>